<evidence type="ECO:0000313" key="4">
    <source>
        <dbReference type="Proteomes" id="UP000011723"/>
    </source>
</evidence>
<feature type="transmembrane region" description="Helical" evidence="1">
    <location>
        <begin position="6"/>
        <end position="25"/>
    </location>
</feature>
<dbReference type="Pfam" id="PF07885">
    <property type="entry name" value="Ion_trans_2"/>
    <property type="match status" value="1"/>
</dbReference>
<dbReference type="eggNOG" id="ENOG5030Q6B">
    <property type="taxonomic scope" value="Bacteria"/>
</dbReference>
<dbReference type="HOGENOM" id="CLU_952875_0_0_11"/>
<feature type="transmembrane region" description="Helical" evidence="1">
    <location>
        <begin position="52"/>
        <end position="71"/>
    </location>
</feature>
<dbReference type="InterPro" id="IPR013099">
    <property type="entry name" value="K_chnl_dom"/>
</dbReference>
<evidence type="ECO:0000259" key="2">
    <source>
        <dbReference type="Pfam" id="PF07885"/>
    </source>
</evidence>
<accession>M1NUW4</accession>
<protein>
    <submittedName>
        <fullName evidence="3">Ion transport 2 domain-containing protein</fullName>
    </submittedName>
</protein>
<gene>
    <name evidence="3" type="ORF">A605_01430</name>
</gene>
<evidence type="ECO:0000256" key="1">
    <source>
        <dbReference type="SAM" id="Phobius"/>
    </source>
</evidence>
<dbReference type="Proteomes" id="UP000011723">
    <property type="component" value="Chromosome"/>
</dbReference>
<dbReference type="AlphaFoldDB" id="M1NUW4"/>
<dbReference type="SUPFAM" id="SSF81324">
    <property type="entry name" value="Voltage-gated potassium channels"/>
    <property type="match status" value="1"/>
</dbReference>
<keyword evidence="4" id="KW-1185">Reference proteome</keyword>
<feature type="domain" description="Potassium channel" evidence="2">
    <location>
        <begin position="86"/>
        <end position="153"/>
    </location>
</feature>
<dbReference type="EMBL" id="CP003697">
    <property type="protein sequence ID" value="AGF71300.1"/>
    <property type="molecule type" value="Genomic_DNA"/>
</dbReference>
<dbReference type="RefSeq" id="WP_015399724.1">
    <property type="nucleotide sequence ID" value="NC_020302.1"/>
</dbReference>
<keyword evidence="1" id="KW-0472">Membrane</keyword>
<organism evidence="3 4">
    <name type="scientific">Corynebacterium halotolerans YIM 70093 = DSM 44683</name>
    <dbReference type="NCBI Taxonomy" id="1121362"/>
    <lineage>
        <taxon>Bacteria</taxon>
        <taxon>Bacillati</taxon>
        <taxon>Actinomycetota</taxon>
        <taxon>Actinomycetes</taxon>
        <taxon>Mycobacteriales</taxon>
        <taxon>Corynebacteriaceae</taxon>
        <taxon>Corynebacterium</taxon>
    </lineage>
</organism>
<evidence type="ECO:0000313" key="3">
    <source>
        <dbReference type="EMBL" id="AGF71300.1"/>
    </source>
</evidence>
<feature type="transmembrane region" description="Helical" evidence="1">
    <location>
        <begin position="130"/>
        <end position="151"/>
    </location>
</feature>
<reference evidence="3 4" key="1">
    <citation type="journal article" date="2012" name="Stand. Genomic Sci.">
        <title>Genome sequence of the halotolerant bacterium Corynebacterium halotolerans type strain YIM 70093(T) (= DSM 44683(T)).</title>
        <authorList>
            <person name="Ruckert C."/>
            <person name="Albersmeier A."/>
            <person name="Al-Dilaimi A."/>
            <person name="Niehaus K."/>
            <person name="Szczepanowski R."/>
            <person name="Kalinowski J."/>
        </authorList>
    </citation>
    <scope>NUCLEOTIDE SEQUENCE [LARGE SCALE GENOMIC DNA]</scope>
    <source>
        <strain evidence="3">YIM 70093</strain>
    </source>
</reference>
<proteinExistence type="predicted"/>
<sequence>MTVVFTVAGIALIAVGLWDIFHTLLHPSGKGRFSQGIFIGMWKISKATGHRVGSGVGPATMVVVIVLWLALQTGGWALIYYPHIPGGFVYSSGINAAAYPDVVEAFYISLLTLGTLGYGDMVATDPWLRLASPFEALTGFALITAALTWFIQVYPPLSRRRTLALELKDLGDVVYDESIRDVDPLATARVLDTLTAEVEKVRVDFTQHTEGFYFLEPDPDLSLARQLSYALRIRDAALDVDHPEVLLSAQRLARALEQLADKLRGDFLRSGETPEEIFAAFAAEHRQTPRT</sequence>
<dbReference type="KEGG" id="chn:A605_01430"/>
<dbReference type="Gene3D" id="1.10.287.70">
    <property type="match status" value="1"/>
</dbReference>
<dbReference type="PATRIC" id="fig|1121362.3.peg.279"/>
<keyword evidence="1" id="KW-0812">Transmembrane</keyword>
<dbReference type="OrthoDB" id="8477930at2"/>
<name>M1NUW4_9CORY</name>
<dbReference type="STRING" id="1121362.A605_01430"/>
<keyword evidence="1" id="KW-1133">Transmembrane helix</keyword>